<organism evidence="1 2">
    <name type="scientific">Tulasnella calospora MUT 4182</name>
    <dbReference type="NCBI Taxonomy" id="1051891"/>
    <lineage>
        <taxon>Eukaryota</taxon>
        <taxon>Fungi</taxon>
        <taxon>Dikarya</taxon>
        <taxon>Basidiomycota</taxon>
        <taxon>Agaricomycotina</taxon>
        <taxon>Agaricomycetes</taxon>
        <taxon>Cantharellales</taxon>
        <taxon>Tulasnellaceae</taxon>
        <taxon>Tulasnella</taxon>
    </lineage>
</organism>
<name>A0A0C3K741_9AGAM</name>
<dbReference type="EMBL" id="KN823413">
    <property type="protein sequence ID" value="KIO17223.1"/>
    <property type="molecule type" value="Genomic_DNA"/>
</dbReference>
<evidence type="ECO:0000313" key="2">
    <source>
        <dbReference type="Proteomes" id="UP000054248"/>
    </source>
</evidence>
<gene>
    <name evidence="1" type="ORF">M407DRAFT_174910</name>
</gene>
<evidence type="ECO:0000313" key="1">
    <source>
        <dbReference type="EMBL" id="KIO17223.1"/>
    </source>
</evidence>
<dbReference type="HOGENOM" id="CLU_2225147_0_0_1"/>
<protein>
    <submittedName>
        <fullName evidence="1">Uncharacterized protein</fullName>
    </submittedName>
</protein>
<reference evidence="2" key="2">
    <citation type="submission" date="2015-01" db="EMBL/GenBank/DDBJ databases">
        <title>Evolutionary Origins and Diversification of the Mycorrhizal Mutualists.</title>
        <authorList>
            <consortium name="DOE Joint Genome Institute"/>
            <consortium name="Mycorrhizal Genomics Consortium"/>
            <person name="Kohler A."/>
            <person name="Kuo A."/>
            <person name="Nagy L.G."/>
            <person name="Floudas D."/>
            <person name="Copeland A."/>
            <person name="Barry K.W."/>
            <person name="Cichocki N."/>
            <person name="Veneault-Fourrey C."/>
            <person name="LaButti K."/>
            <person name="Lindquist E.A."/>
            <person name="Lipzen A."/>
            <person name="Lundell T."/>
            <person name="Morin E."/>
            <person name="Murat C."/>
            <person name="Riley R."/>
            <person name="Ohm R."/>
            <person name="Sun H."/>
            <person name="Tunlid A."/>
            <person name="Henrissat B."/>
            <person name="Grigoriev I.V."/>
            <person name="Hibbett D.S."/>
            <person name="Martin F."/>
        </authorList>
    </citation>
    <scope>NUCLEOTIDE SEQUENCE [LARGE SCALE GENOMIC DNA]</scope>
    <source>
        <strain evidence="2">MUT 4182</strain>
    </source>
</reference>
<proteinExistence type="predicted"/>
<sequence length="106" mass="12319">MARSEKRLGPFHVLRSQRCRHRRAREVTTEARVVVAAFADRTPMQCTGPRAALPPTCPLSCPRHFSSFFSMLLFFPFPVLRSRNEVSCGCLTPFQLRQSWRKLRRL</sequence>
<reference evidence="1 2" key="1">
    <citation type="submission" date="2014-04" db="EMBL/GenBank/DDBJ databases">
        <authorList>
            <consortium name="DOE Joint Genome Institute"/>
            <person name="Kuo A."/>
            <person name="Girlanda M."/>
            <person name="Perotto S."/>
            <person name="Kohler A."/>
            <person name="Nagy L.G."/>
            <person name="Floudas D."/>
            <person name="Copeland A."/>
            <person name="Barry K.W."/>
            <person name="Cichocki N."/>
            <person name="Veneault-Fourrey C."/>
            <person name="LaButti K."/>
            <person name="Lindquist E.A."/>
            <person name="Lipzen A."/>
            <person name="Lundell T."/>
            <person name="Morin E."/>
            <person name="Murat C."/>
            <person name="Sun H."/>
            <person name="Tunlid A."/>
            <person name="Henrissat B."/>
            <person name="Grigoriev I.V."/>
            <person name="Hibbett D.S."/>
            <person name="Martin F."/>
            <person name="Nordberg H.P."/>
            <person name="Cantor M.N."/>
            <person name="Hua S.X."/>
        </authorList>
    </citation>
    <scope>NUCLEOTIDE SEQUENCE [LARGE SCALE GENOMIC DNA]</scope>
    <source>
        <strain evidence="1 2">MUT 4182</strain>
    </source>
</reference>
<dbReference type="AlphaFoldDB" id="A0A0C3K741"/>
<keyword evidence="2" id="KW-1185">Reference proteome</keyword>
<accession>A0A0C3K741</accession>
<dbReference type="Proteomes" id="UP000054248">
    <property type="component" value="Unassembled WGS sequence"/>
</dbReference>